<comment type="caution">
    <text evidence="4">The sequence shown here is derived from an EMBL/GenBank/DDBJ whole genome shotgun (WGS) entry which is preliminary data.</text>
</comment>
<feature type="repeat" description="ANK" evidence="3">
    <location>
        <begin position="271"/>
        <end position="303"/>
    </location>
</feature>
<dbReference type="GO" id="GO:0031436">
    <property type="term" value="C:BRCA1-BARD1 complex"/>
    <property type="evidence" value="ECO:0007669"/>
    <property type="project" value="TreeGrafter"/>
</dbReference>
<gene>
    <name evidence="4" type="ORF">JZ751_019777</name>
</gene>
<dbReference type="Pfam" id="PF12796">
    <property type="entry name" value="Ank_2"/>
    <property type="match status" value="1"/>
</dbReference>
<dbReference type="PANTHER" id="PTHR24171:SF8">
    <property type="entry name" value="BRCA1-ASSOCIATED RING DOMAIN PROTEIN 1"/>
    <property type="match status" value="1"/>
</dbReference>
<dbReference type="GO" id="GO:0070531">
    <property type="term" value="C:BRCA1-A complex"/>
    <property type="evidence" value="ECO:0007669"/>
    <property type="project" value="TreeGrafter"/>
</dbReference>
<feature type="repeat" description="ANK" evidence="3">
    <location>
        <begin position="238"/>
        <end position="270"/>
    </location>
</feature>
<feature type="repeat" description="ANK" evidence="3">
    <location>
        <begin position="205"/>
        <end position="237"/>
    </location>
</feature>
<evidence type="ECO:0008006" key="6">
    <source>
        <dbReference type="Google" id="ProtNLM"/>
    </source>
</evidence>
<organism evidence="4 5">
    <name type="scientific">Albula glossodonta</name>
    <name type="common">roundjaw bonefish</name>
    <dbReference type="NCBI Taxonomy" id="121402"/>
    <lineage>
        <taxon>Eukaryota</taxon>
        <taxon>Metazoa</taxon>
        <taxon>Chordata</taxon>
        <taxon>Craniata</taxon>
        <taxon>Vertebrata</taxon>
        <taxon>Euteleostomi</taxon>
        <taxon>Actinopterygii</taxon>
        <taxon>Neopterygii</taxon>
        <taxon>Teleostei</taxon>
        <taxon>Albuliformes</taxon>
        <taxon>Albulidae</taxon>
        <taxon>Albula</taxon>
    </lineage>
</organism>
<dbReference type="AlphaFoldDB" id="A0A8T2NLW0"/>
<keyword evidence="2 3" id="KW-0040">ANK repeat</keyword>
<dbReference type="PANTHER" id="PTHR24171">
    <property type="entry name" value="ANKYRIN REPEAT DOMAIN-CONTAINING PROTEIN 39-RELATED"/>
    <property type="match status" value="1"/>
</dbReference>
<dbReference type="InterPro" id="IPR002110">
    <property type="entry name" value="Ankyrin_rpt"/>
</dbReference>
<protein>
    <recommendedName>
        <fullName evidence="6">Ankyrin repeat domain-containing protein 1</fullName>
    </recommendedName>
</protein>
<proteinExistence type="predicted"/>
<dbReference type="PROSITE" id="PS50297">
    <property type="entry name" value="ANK_REP_REGION"/>
    <property type="match status" value="3"/>
</dbReference>
<evidence type="ECO:0000256" key="2">
    <source>
        <dbReference type="ARBA" id="ARBA00023043"/>
    </source>
</evidence>
<name>A0A8T2NLW0_9TELE</name>
<dbReference type="SMART" id="SM00248">
    <property type="entry name" value="ANK"/>
    <property type="match status" value="5"/>
</dbReference>
<dbReference type="PROSITE" id="PS50088">
    <property type="entry name" value="ANK_REPEAT"/>
    <property type="match status" value="4"/>
</dbReference>
<evidence type="ECO:0000313" key="4">
    <source>
        <dbReference type="EMBL" id="KAG9341024.1"/>
    </source>
</evidence>
<accession>A0A8T2NLW0</accession>
<dbReference type="InterPro" id="IPR036770">
    <property type="entry name" value="Ankyrin_rpt-contain_sf"/>
</dbReference>
<dbReference type="FunFam" id="1.25.40.20:FF:000453">
    <property type="entry name" value="Ankyrin repeat domain 1a (cardiac muscle)"/>
    <property type="match status" value="1"/>
</dbReference>
<sequence>MEDQGITLNTGQLLDYFTSQANMVRLLVEELVTGKKCESRDLGELLQNGFTEGEYEAAVTQEKQDDLRSHRGIVSTPTNDSPSRDDYLIALNTDKTGRLKLETVEDLQNILKLKKRRKERREKALKKKEPEPEVVPVVVDENTFLKAAVENKLPVIEKYLENGGDPNICDHFKRTALHQASLRGHVEIVKRLLEAGALTENRDKLEATAVHWACRGGSLPALELLLNHGGSFSARDKLRSTPLHVAVRTGNYECAEHLIHCGADINARDRDGDTPLHDAVRINRFKFIKLLLIYGASLKIKNNDGKSPMESTLKWQNGVKNILHTYEEDSTSQLN</sequence>
<dbReference type="GO" id="GO:0085020">
    <property type="term" value="P:protein K6-linked ubiquitination"/>
    <property type="evidence" value="ECO:0007669"/>
    <property type="project" value="TreeGrafter"/>
</dbReference>
<dbReference type="Proteomes" id="UP000824540">
    <property type="component" value="Unassembled WGS sequence"/>
</dbReference>
<dbReference type="Gene3D" id="1.25.40.20">
    <property type="entry name" value="Ankyrin repeat-containing domain"/>
    <property type="match status" value="2"/>
</dbReference>
<dbReference type="PRINTS" id="PR01415">
    <property type="entry name" value="ANKYRIN"/>
</dbReference>
<dbReference type="SUPFAM" id="SSF48403">
    <property type="entry name" value="Ankyrin repeat"/>
    <property type="match status" value="1"/>
</dbReference>
<keyword evidence="5" id="KW-1185">Reference proteome</keyword>
<dbReference type="Pfam" id="PF00023">
    <property type="entry name" value="Ank"/>
    <property type="match status" value="2"/>
</dbReference>
<dbReference type="GO" id="GO:0004842">
    <property type="term" value="F:ubiquitin-protein transferase activity"/>
    <property type="evidence" value="ECO:0007669"/>
    <property type="project" value="TreeGrafter"/>
</dbReference>
<dbReference type="EMBL" id="JAFBMS010000038">
    <property type="protein sequence ID" value="KAG9341024.1"/>
    <property type="molecule type" value="Genomic_DNA"/>
</dbReference>
<feature type="repeat" description="ANK" evidence="3">
    <location>
        <begin position="172"/>
        <end position="204"/>
    </location>
</feature>
<evidence type="ECO:0000256" key="1">
    <source>
        <dbReference type="ARBA" id="ARBA00022737"/>
    </source>
</evidence>
<reference evidence="4" key="1">
    <citation type="thesis" date="2021" institute="BYU ScholarsArchive" country="Provo, UT, USA">
        <title>Applications of and Algorithms for Genome Assembly and Genomic Analyses with an Emphasis on Marine Teleosts.</title>
        <authorList>
            <person name="Pickett B.D."/>
        </authorList>
    </citation>
    <scope>NUCLEOTIDE SEQUENCE</scope>
    <source>
        <strain evidence="4">HI-2016</strain>
    </source>
</reference>
<evidence type="ECO:0000313" key="5">
    <source>
        <dbReference type="Proteomes" id="UP000824540"/>
    </source>
</evidence>
<dbReference type="OrthoDB" id="426293at2759"/>
<keyword evidence="1" id="KW-0677">Repeat</keyword>
<evidence type="ECO:0000256" key="3">
    <source>
        <dbReference type="PROSITE-ProRule" id="PRU00023"/>
    </source>
</evidence>